<evidence type="ECO:0000259" key="1">
    <source>
        <dbReference type="PROSITE" id="PS51186"/>
    </source>
</evidence>
<evidence type="ECO:0000313" key="3">
    <source>
        <dbReference type="Proteomes" id="UP000587527"/>
    </source>
</evidence>
<dbReference type="RefSeq" id="WP_184846711.1">
    <property type="nucleotide sequence ID" value="NZ_JACHMN010000003.1"/>
</dbReference>
<organism evidence="2 3">
    <name type="scientific">Allocatelliglobosispora scoriae</name>
    <dbReference type="NCBI Taxonomy" id="643052"/>
    <lineage>
        <taxon>Bacteria</taxon>
        <taxon>Bacillati</taxon>
        <taxon>Actinomycetota</taxon>
        <taxon>Actinomycetes</taxon>
        <taxon>Micromonosporales</taxon>
        <taxon>Micromonosporaceae</taxon>
        <taxon>Allocatelliglobosispora</taxon>
    </lineage>
</organism>
<proteinExistence type="predicted"/>
<evidence type="ECO:0000313" key="2">
    <source>
        <dbReference type="EMBL" id="MBB5874520.1"/>
    </source>
</evidence>
<dbReference type="GO" id="GO:0016747">
    <property type="term" value="F:acyltransferase activity, transferring groups other than amino-acyl groups"/>
    <property type="evidence" value="ECO:0007669"/>
    <property type="project" value="InterPro"/>
</dbReference>
<dbReference type="AlphaFoldDB" id="A0A841C6G3"/>
<protein>
    <submittedName>
        <fullName evidence="2">Ribosomal protein S18 acetylase RimI-like enzyme</fullName>
    </submittedName>
</protein>
<dbReference type="GO" id="GO:0005840">
    <property type="term" value="C:ribosome"/>
    <property type="evidence" value="ECO:0007669"/>
    <property type="project" value="UniProtKB-KW"/>
</dbReference>
<dbReference type="InterPro" id="IPR016181">
    <property type="entry name" value="Acyl_CoA_acyltransferase"/>
</dbReference>
<dbReference type="CDD" id="cd04301">
    <property type="entry name" value="NAT_SF"/>
    <property type="match status" value="1"/>
</dbReference>
<dbReference type="PROSITE" id="PS51186">
    <property type="entry name" value="GNAT"/>
    <property type="match status" value="1"/>
</dbReference>
<sequence>MALPSPLAGRSAVLQAARNHPFARLRAHGQNLIGYAGERSVVWTAENGGVSSVCAVGDPDEILAICAGADLIRGAAVLELPHVDIDILAPLFRIEKHDHWSVLWTREPSPHHDADDRVVLLPESEYAAIDSLLDIAFPATRNRPGQGPIRRWFGIHEDGQLVAVGADRSRNGVGYLVAIAVLPSRQSRGHGAALTRRMTRELLGEFDICALGVTAANTRARLLYHRLGFTEGIDLTSVRLR</sequence>
<keyword evidence="3" id="KW-1185">Reference proteome</keyword>
<keyword evidence="2" id="KW-0689">Ribosomal protein</keyword>
<dbReference type="SUPFAM" id="SSF55729">
    <property type="entry name" value="Acyl-CoA N-acyltransferases (Nat)"/>
    <property type="match status" value="1"/>
</dbReference>
<dbReference type="Proteomes" id="UP000587527">
    <property type="component" value="Unassembled WGS sequence"/>
</dbReference>
<name>A0A841C6G3_9ACTN</name>
<reference evidence="2 3" key="1">
    <citation type="submission" date="2020-08" db="EMBL/GenBank/DDBJ databases">
        <title>Sequencing the genomes of 1000 actinobacteria strains.</title>
        <authorList>
            <person name="Klenk H.-P."/>
        </authorList>
    </citation>
    <scope>NUCLEOTIDE SEQUENCE [LARGE SCALE GENOMIC DNA]</scope>
    <source>
        <strain evidence="2 3">DSM 45362</strain>
    </source>
</reference>
<dbReference type="Gene3D" id="3.40.630.30">
    <property type="match status" value="1"/>
</dbReference>
<dbReference type="EMBL" id="JACHMN010000003">
    <property type="protein sequence ID" value="MBB5874520.1"/>
    <property type="molecule type" value="Genomic_DNA"/>
</dbReference>
<keyword evidence="2" id="KW-0687">Ribonucleoprotein</keyword>
<accession>A0A841C6G3</accession>
<dbReference type="InterPro" id="IPR000182">
    <property type="entry name" value="GNAT_dom"/>
</dbReference>
<feature type="domain" description="N-acetyltransferase" evidence="1">
    <location>
        <begin position="116"/>
        <end position="241"/>
    </location>
</feature>
<comment type="caution">
    <text evidence="2">The sequence shown here is derived from an EMBL/GenBank/DDBJ whole genome shotgun (WGS) entry which is preliminary data.</text>
</comment>
<dbReference type="Pfam" id="PF08445">
    <property type="entry name" value="FR47"/>
    <property type="match status" value="1"/>
</dbReference>
<dbReference type="InterPro" id="IPR013653">
    <property type="entry name" value="GCN5-like_dom"/>
</dbReference>
<gene>
    <name evidence="2" type="ORF">F4553_007954</name>
</gene>